<evidence type="ECO:0000256" key="1">
    <source>
        <dbReference type="ARBA" id="ARBA00022553"/>
    </source>
</evidence>
<evidence type="ECO:0000313" key="4">
    <source>
        <dbReference type="Proteomes" id="UP000569914"/>
    </source>
</evidence>
<dbReference type="EMBL" id="JACCBU010000001">
    <property type="protein sequence ID" value="NYE72662.1"/>
    <property type="molecule type" value="Genomic_DNA"/>
</dbReference>
<dbReference type="PROSITE" id="PS50006">
    <property type="entry name" value="FHA_DOMAIN"/>
    <property type="match status" value="1"/>
</dbReference>
<dbReference type="Gene3D" id="2.60.200.20">
    <property type="match status" value="1"/>
</dbReference>
<reference evidence="3 4" key="1">
    <citation type="submission" date="2020-07" db="EMBL/GenBank/DDBJ databases">
        <title>Sequencing the genomes of 1000 actinobacteria strains.</title>
        <authorList>
            <person name="Klenk H.-P."/>
        </authorList>
    </citation>
    <scope>NUCLEOTIDE SEQUENCE [LARGE SCALE GENOMIC DNA]</scope>
    <source>
        <strain evidence="3 4">DSM 22083</strain>
    </source>
</reference>
<dbReference type="SUPFAM" id="SSF49879">
    <property type="entry name" value="SMAD/FHA domain"/>
    <property type="match status" value="1"/>
</dbReference>
<proteinExistence type="predicted"/>
<dbReference type="AlphaFoldDB" id="A0A7Y9LCB4"/>
<dbReference type="CDD" id="cd00060">
    <property type="entry name" value="FHA"/>
    <property type="match status" value="1"/>
</dbReference>
<organism evidence="3 4">
    <name type="scientific">Microlunatus parietis</name>
    <dbReference type="NCBI Taxonomy" id="682979"/>
    <lineage>
        <taxon>Bacteria</taxon>
        <taxon>Bacillati</taxon>
        <taxon>Actinomycetota</taxon>
        <taxon>Actinomycetes</taxon>
        <taxon>Propionibacteriales</taxon>
        <taxon>Propionibacteriaceae</taxon>
        <taxon>Microlunatus</taxon>
    </lineage>
</organism>
<keyword evidence="1" id="KW-0597">Phosphoprotein</keyword>
<feature type="domain" description="FHA" evidence="2">
    <location>
        <begin position="335"/>
        <end position="390"/>
    </location>
</feature>
<evidence type="ECO:0000259" key="2">
    <source>
        <dbReference type="PROSITE" id="PS50006"/>
    </source>
</evidence>
<dbReference type="Pfam" id="PF00498">
    <property type="entry name" value="FHA"/>
    <property type="match status" value="1"/>
</dbReference>
<name>A0A7Y9LCB4_9ACTN</name>
<evidence type="ECO:0000313" key="3">
    <source>
        <dbReference type="EMBL" id="NYE72662.1"/>
    </source>
</evidence>
<gene>
    <name evidence="3" type="ORF">BKA15_003991</name>
</gene>
<sequence>MTNTAESVRGSGEVSRWRAAYTPGEWVVLSGPTSLVVLEPSSMGHSSLINTLWAEVMGSSSLPEVAERLAHYRIDEMASFAAFFWSPDGMRSLIRGGITVMNLADGKIVADGEGMQTWREVGLESVEQVRVDLASNGNQTLLELPLVVGVVTASSITLEAGVDARVVSPQAGGPVSAAQLETENADTELMSADADYSYDPNAGQYGQAAAPYAVEEHGFDDQYDDQQGWAEEDVEPTQRVREEYQEPYVSAADAAGIYAEEPRGRRAAPDAELMAGESLIMAVLCVRQHSNPPESISCRVCGDQIPPQNPRLVTRPSLAMLHGPDGVTAELDGAVVIGRAPNADRSTAENPSLMTVLSPGHDISRTHAQVEAEGWEIVVTDLHSTNGTAVVLGGPDIVRRRLAPGESMVVPLGSILELGDGVSIAVDPAP</sequence>
<accession>A0A7Y9LCB4</accession>
<dbReference type="Proteomes" id="UP000569914">
    <property type="component" value="Unassembled WGS sequence"/>
</dbReference>
<protein>
    <recommendedName>
        <fullName evidence="2">FHA domain-containing protein</fullName>
    </recommendedName>
</protein>
<comment type="caution">
    <text evidence="3">The sequence shown here is derived from an EMBL/GenBank/DDBJ whole genome shotgun (WGS) entry which is preliminary data.</text>
</comment>
<dbReference type="InterPro" id="IPR008984">
    <property type="entry name" value="SMAD_FHA_dom_sf"/>
</dbReference>
<dbReference type="InterPro" id="IPR000253">
    <property type="entry name" value="FHA_dom"/>
</dbReference>
<keyword evidence="4" id="KW-1185">Reference proteome</keyword>